<evidence type="ECO:0000256" key="4">
    <source>
        <dbReference type="ARBA" id="ARBA00023242"/>
    </source>
</evidence>
<evidence type="ECO:0000256" key="5">
    <source>
        <dbReference type="SAM" id="MobiDB-lite"/>
    </source>
</evidence>
<dbReference type="InterPro" id="IPR001138">
    <property type="entry name" value="Zn2Cys6_DnaBD"/>
</dbReference>
<dbReference type="InterPro" id="IPR036864">
    <property type="entry name" value="Zn2-C6_fun-type_DNA-bd_sf"/>
</dbReference>
<dbReference type="RefSeq" id="XP_008712371.1">
    <property type="nucleotide sequence ID" value="XM_008714149.1"/>
</dbReference>
<dbReference type="CDD" id="cd00067">
    <property type="entry name" value="GAL4"/>
    <property type="match status" value="1"/>
</dbReference>
<dbReference type="GO" id="GO:0003677">
    <property type="term" value="F:DNA binding"/>
    <property type="evidence" value="ECO:0007669"/>
    <property type="project" value="UniProtKB-KW"/>
</dbReference>
<gene>
    <name evidence="7" type="ORF">HMPREF1541_09475</name>
</gene>
<dbReference type="SMART" id="SM00066">
    <property type="entry name" value="GAL4"/>
    <property type="match status" value="1"/>
</dbReference>
<dbReference type="OrthoDB" id="4356994at2759"/>
<reference evidence="7 8" key="1">
    <citation type="submission" date="2013-03" db="EMBL/GenBank/DDBJ databases">
        <title>The Genome Sequence of Phialophora europaea CBS 101466.</title>
        <authorList>
            <consortium name="The Broad Institute Genomics Platform"/>
            <person name="Cuomo C."/>
            <person name="de Hoog S."/>
            <person name="Gorbushina A."/>
            <person name="Walker B."/>
            <person name="Young S.K."/>
            <person name="Zeng Q."/>
            <person name="Gargeya S."/>
            <person name="Fitzgerald M."/>
            <person name="Haas B."/>
            <person name="Abouelleil A."/>
            <person name="Allen A.W."/>
            <person name="Alvarado L."/>
            <person name="Arachchi H.M."/>
            <person name="Berlin A.M."/>
            <person name="Chapman S.B."/>
            <person name="Gainer-Dewar J."/>
            <person name="Goldberg J."/>
            <person name="Griggs A."/>
            <person name="Gujja S."/>
            <person name="Hansen M."/>
            <person name="Howarth C."/>
            <person name="Imamovic A."/>
            <person name="Ireland A."/>
            <person name="Larimer J."/>
            <person name="McCowan C."/>
            <person name="Murphy C."/>
            <person name="Pearson M."/>
            <person name="Poon T.W."/>
            <person name="Priest M."/>
            <person name="Roberts A."/>
            <person name="Saif S."/>
            <person name="Shea T."/>
            <person name="Sisk P."/>
            <person name="Sykes S."/>
            <person name="Wortman J."/>
            <person name="Nusbaum C."/>
            <person name="Birren B."/>
        </authorList>
    </citation>
    <scope>NUCLEOTIDE SEQUENCE [LARGE SCALE GENOMIC DNA]</scope>
    <source>
        <strain evidence="7 8">CBS 101466</strain>
    </source>
</reference>
<dbReference type="PROSITE" id="PS50048">
    <property type="entry name" value="ZN2_CY6_FUNGAL_2"/>
    <property type="match status" value="1"/>
</dbReference>
<keyword evidence="2" id="KW-0238">DNA-binding</keyword>
<dbReference type="Proteomes" id="UP000030752">
    <property type="component" value="Unassembled WGS sequence"/>
</dbReference>
<keyword evidence="3" id="KW-0804">Transcription</keyword>
<protein>
    <recommendedName>
        <fullName evidence="6">Zn(2)-C6 fungal-type domain-containing protein</fullName>
    </recommendedName>
</protein>
<feature type="region of interest" description="Disordered" evidence="5">
    <location>
        <begin position="674"/>
        <end position="699"/>
    </location>
</feature>
<feature type="region of interest" description="Disordered" evidence="5">
    <location>
        <begin position="426"/>
        <end position="446"/>
    </location>
</feature>
<dbReference type="PANTHER" id="PTHR47785">
    <property type="entry name" value="ZN(II)2CYS6 TRANSCRIPTION FACTOR (EUROFUNG)-RELATED-RELATED"/>
    <property type="match status" value="1"/>
</dbReference>
<evidence type="ECO:0000259" key="6">
    <source>
        <dbReference type="PROSITE" id="PS50048"/>
    </source>
</evidence>
<accession>W2SC89</accession>
<proteinExistence type="predicted"/>
<evidence type="ECO:0000256" key="1">
    <source>
        <dbReference type="ARBA" id="ARBA00023015"/>
    </source>
</evidence>
<dbReference type="Pfam" id="PF00172">
    <property type="entry name" value="Zn_clus"/>
    <property type="match status" value="1"/>
</dbReference>
<evidence type="ECO:0000256" key="3">
    <source>
        <dbReference type="ARBA" id="ARBA00023163"/>
    </source>
</evidence>
<feature type="compositionally biased region" description="Polar residues" evidence="5">
    <location>
        <begin position="678"/>
        <end position="698"/>
    </location>
</feature>
<dbReference type="InterPro" id="IPR053181">
    <property type="entry name" value="EcdB-like_regulator"/>
</dbReference>
<name>W2SC89_CYPE1</name>
<dbReference type="AlphaFoldDB" id="W2SC89"/>
<keyword evidence="1" id="KW-0805">Transcription regulation</keyword>
<dbReference type="EMBL" id="KB822712">
    <property type="protein sequence ID" value="ETN45643.1"/>
    <property type="molecule type" value="Genomic_DNA"/>
</dbReference>
<dbReference type="InParanoid" id="W2SC89"/>
<dbReference type="PANTHER" id="PTHR47785:SF5">
    <property type="entry name" value="ZN(II)2CYS6 TRANSCRIPTION FACTOR (EUROFUNG)"/>
    <property type="match status" value="1"/>
</dbReference>
<evidence type="ECO:0000256" key="2">
    <source>
        <dbReference type="ARBA" id="ARBA00023125"/>
    </source>
</evidence>
<dbReference type="eggNOG" id="ENOG502SHM3">
    <property type="taxonomic scope" value="Eukaryota"/>
</dbReference>
<dbReference type="SUPFAM" id="SSF57701">
    <property type="entry name" value="Zn2/Cys6 DNA-binding domain"/>
    <property type="match status" value="1"/>
</dbReference>
<keyword evidence="4" id="KW-0539">Nucleus</keyword>
<feature type="domain" description="Zn(2)-C6 fungal-type" evidence="6">
    <location>
        <begin position="35"/>
        <end position="65"/>
    </location>
</feature>
<dbReference type="PROSITE" id="PS00463">
    <property type="entry name" value="ZN2_CY6_FUNGAL_1"/>
    <property type="match status" value="1"/>
</dbReference>
<dbReference type="Gene3D" id="4.10.240.10">
    <property type="entry name" value="Zn(2)-C6 fungal-type DNA-binding domain"/>
    <property type="match status" value="1"/>
</dbReference>
<organism evidence="7 8">
    <name type="scientific">Cyphellophora europaea (strain CBS 101466)</name>
    <name type="common">Phialophora europaea</name>
    <dbReference type="NCBI Taxonomy" id="1220924"/>
    <lineage>
        <taxon>Eukaryota</taxon>
        <taxon>Fungi</taxon>
        <taxon>Dikarya</taxon>
        <taxon>Ascomycota</taxon>
        <taxon>Pezizomycotina</taxon>
        <taxon>Eurotiomycetes</taxon>
        <taxon>Chaetothyriomycetidae</taxon>
        <taxon>Chaetothyriales</taxon>
        <taxon>Cyphellophoraceae</taxon>
        <taxon>Cyphellophora</taxon>
    </lineage>
</organism>
<dbReference type="GeneID" id="19976814"/>
<dbReference type="GO" id="GO:0008270">
    <property type="term" value="F:zinc ion binding"/>
    <property type="evidence" value="ECO:0007669"/>
    <property type="project" value="InterPro"/>
</dbReference>
<evidence type="ECO:0000313" key="7">
    <source>
        <dbReference type="EMBL" id="ETN45643.1"/>
    </source>
</evidence>
<dbReference type="GO" id="GO:0000981">
    <property type="term" value="F:DNA-binding transcription factor activity, RNA polymerase II-specific"/>
    <property type="evidence" value="ECO:0007669"/>
    <property type="project" value="InterPro"/>
</dbReference>
<keyword evidence="8" id="KW-1185">Reference proteome</keyword>
<evidence type="ECO:0000313" key="8">
    <source>
        <dbReference type="Proteomes" id="UP000030752"/>
    </source>
</evidence>
<dbReference type="VEuPathDB" id="FungiDB:HMPREF1541_09475"/>
<dbReference type="HOGENOM" id="CLU_004835_2_0_1"/>
<dbReference type="STRING" id="1220924.W2SC89"/>
<feature type="compositionally biased region" description="Polar residues" evidence="5">
    <location>
        <begin position="431"/>
        <end position="444"/>
    </location>
</feature>
<dbReference type="CDD" id="cd12148">
    <property type="entry name" value="fungal_TF_MHR"/>
    <property type="match status" value="1"/>
</dbReference>
<sequence length="741" mass="83248">MGDCDEDLGDNDIRGLKRRRSDQEIPSVLGRRKTACQTCRNRKVKCDLKRPVCSLCEAAGNHCIYLTEPPKQTLESVAETLTGRLDLVTRQLEDLKAVVQANGKPESTREQSASFFAIEETAGHPRPSPFSPGVSSLITSPPVLAPPITEPSRDFSHIPPHRTTADTVLMWPIFAQRFDSNYLIQPLLTDPEVADPHPLSSTSPERDNYALHNSVAPLDDERIPILVDSFLQNVHTKNPVLDVDTLILKSRQASIHGLGWDAWSCCILLACALGSVAKPFPADATTPKVANLKELQMGEHCFVLACRRIGLLKQTVLSAQCHFFAGVYLMYTLRPMLSWQHFHQASITYQLYLKTNGRLLDNFTVLEPGHARLQPASESFRKQSRLEQRLYWSCFKSEAEFRVELPLPQSEIADYDFPKLFPSPPSPPSPTTYAAGNSDAQSGLSEHFSPTIENRTEEDLPVRQTESWYYYLTEVALRRIGNRIINTFFTGNRESWLHIEPYLDIAVEFEAQVSSWYANLPPTMQRYETNSTIRAPRRESVAGLTIDAVSQELSWATENRLLEMRSWLYQPFLYYLIHAKPQRLQPQQPLASPTGYASSNKSASLAPETASVLWNLILRGIECNLTILETRSVPHRHHGLWYDLRAIMCASLILLAIVRSGNIDLIPGGNETLVGPSTERSTAQAPQRRTLSTNSSNGRPVALVGGRLGRVLDQLRFWSVESPDMARHADTLEQLIFEIMV</sequence>